<feature type="compositionally biased region" description="Polar residues" evidence="2">
    <location>
        <begin position="89"/>
        <end position="101"/>
    </location>
</feature>
<gene>
    <name evidence="5" type="ORF">SAMN06265222_10188</name>
</gene>
<dbReference type="PANTHER" id="PTHR48081">
    <property type="entry name" value="AB HYDROLASE SUPERFAMILY PROTEIN C4A8.06C"/>
    <property type="match status" value="1"/>
</dbReference>
<dbReference type="Pfam" id="PF00326">
    <property type="entry name" value="Peptidase_S9"/>
    <property type="match status" value="1"/>
</dbReference>
<evidence type="ECO:0000259" key="4">
    <source>
        <dbReference type="Pfam" id="PF00326"/>
    </source>
</evidence>
<feature type="region of interest" description="Disordered" evidence="2">
    <location>
        <begin position="66"/>
        <end position="121"/>
    </location>
</feature>
<dbReference type="SUPFAM" id="SSF53474">
    <property type="entry name" value="alpha/beta-Hydrolases"/>
    <property type="match status" value="1"/>
</dbReference>
<dbReference type="PANTHER" id="PTHR48081:SF6">
    <property type="entry name" value="PEPTIDASE S9 PROLYL OLIGOPEPTIDASE CATALYTIC DOMAIN-CONTAINING PROTEIN"/>
    <property type="match status" value="1"/>
</dbReference>
<evidence type="ECO:0000256" key="2">
    <source>
        <dbReference type="SAM" id="MobiDB-lite"/>
    </source>
</evidence>
<feature type="compositionally biased region" description="Polar residues" evidence="2">
    <location>
        <begin position="66"/>
        <end position="76"/>
    </location>
</feature>
<accession>A0ABY1PQP7</accession>
<dbReference type="InterPro" id="IPR050300">
    <property type="entry name" value="GDXG_lipolytic_enzyme"/>
</dbReference>
<dbReference type="InterPro" id="IPR029058">
    <property type="entry name" value="AB_hydrolase_fold"/>
</dbReference>
<proteinExistence type="predicted"/>
<dbReference type="RefSeq" id="WP_283430357.1">
    <property type="nucleotide sequence ID" value="NZ_FXUG01000001.1"/>
</dbReference>
<evidence type="ECO:0000313" key="5">
    <source>
        <dbReference type="EMBL" id="SMP38198.1"/>
    </source>
</evidence>
<sequence>MLFQTGLKIPAVLLIALCLSSMTVRSTLAETTDVTNAAVPNTNTVDSEKSRSKPTVIELWTDAELASSSEGGIQSNDSEHTQDRGGGNTWVTKISRPTLTVYSPDANSSGGSSPSDSPARGTAVVVCPGGGYGGLAIEKEGHEVARWLTTLGVTAGVLKYRCGGGANAHPVPLSDARQAVGLLRSQAKQWNIDPQRVGIIGFSAGGHLAATIATDEATGINFAGLIYPVISMADGVTHNGSRKNLLGQSPDEKLVHQMSRDEQVTAATCPTFLVHASDDRGVSVQNSLRFYSALQEHSVPAELHVFDQGGHGFGMYRGDRPCDQWPDQFKAWMKLHGWLN</sequence>
<keyword evidence="3" id="KW-0732">Signal</keyword>
<evidence type="ECO:0000313" key="6">
    <source>
        <dbReference type="Proteomes" id="UP001158067"/>
    </source>
</evidence>
<feature type="compositionally biased region" description="Low complexity" evidence="2">
    <location>
        <begin position="103"/>
        <end position="119"/>
    </location>
</feature>
<dbReference type="EMBL" id="FXUG01000001">
    <property type="protein sequence ID" value="SMP38198.1"/>
    <property type="molecule type" value="Genomic_DNA"/>
</dbReference>
<feature type="signal peptide" evidence="3">
    <location>
        <begin position="1"/>
        <end position="29"/>
    </location>
</feature>
<evidence type="ECO:0000256" key="3">
    <source>
        <dbReference type="SAM" id="SignalP"/>
    </source>
</evidence>
<feature type="domain" description="Peptidase S9 prolyl oligopeptidase catalytic" evidence="4">
    <location>
        <begin position="187"/>
        <end position="317"/>
    </location>
</feature>
<keyword evidence="6" id="KW-1185">Reference proteome</keyword>
<dbReference type="Gene3D" id="3.40.50.1820">
    <property type="entry name" value="alpha/beta hydrolase"/>
    <property type="match status" value="1"/>
</dbReference>
<dbReference type="InterPro" id="IPR001375">
    <property type="entry name" value="Peptidase_S9_cat"/>
</dbReference>
<evidence type="ECO:0000256" key="1">
    <source>
        <dbReference type="ARBA" id="ARBA00022801"/>
    </source>
</evidence>
<organism evidence="5 6">
    <name type="scientific">Neorhodopirellula lusitana</name>
    <dbReference type="NCBI Taxonomy" id="445327"/>
    <lineage>
        <taxon>Bacteria</taxon>
        <taxon>Pseudomonadati</taxon>
        <taxon>Planctomycetota</taxon>
        <taxon>Planctomycetia</taxon>
        <taxon>Pirellulales</taxon>
        <taxon>Pirellulaceae</taxon>
        <taxon>Neorhodopirellula</taxon>
    </lineage>
</organism>
<reference evidence="5 6" key="1">
    <citation type="submission" date="2017-05" db="EMBL/GenBank/DDBJ databases">
        <authorList>
            <person name="Varghese N."/>
            <person name="Submissions S."/>
        </authorList>
    </citation>
    <scope>NUCLEOTIDE SEQUENCE [LARGE SCALE GENOMIC DNA]</scope>
    <source>
        <strain evidence="5 6">DSM 25457</strain>
    </source>
</reference>
<protein>
    <submittedName>
        <fullName evidence="5">Acetyl esterase/lipase</fullName>
    </submittedName>
</protein>
<comment type="caution">
    <text evidence="5">The sequence shown here is derived from an EMBL/GenBank/DDBJ whole genome shotgun (WGS) entry which is preliminary data.</text>
</comment>
<keyword evidence="1" id="KW-0378">Hydrolase</keyword>
<dbReference type="Proteomes" id="UP001158067">
    <property type="component" value="Unassembled WGS sequence"/>
</dbReference>
<name>A0ABY1PQP7_9BACT</name>
<feature type="chain" id="PRO_5045149016" evidence="3">
    <location>
        <begin position="30"/>
        <end position="340"/>
    </location>
</feature>